<dbReference type="AlphaFoldDB" id="A0AAV8D6N7"/>
<dbReference type="GO" id="GO:0080043">
    <property type="term" value="F:quercetin 3-O-glucosyltransferase activity"/>
    <property type="evidence" value="ECO:0007669"/>
    <property type="project" value="TreeGrafter"/>
</dbReference>
<gene>
    <name evidence="2" type="ORF">LUZ62_072924</name>
</gene>
<name>A0AAV8D6N7_9POAL</name>
<sequence length="92" mass="10803">MVCWPFFAEQQTNCWFACTEWEIGMEIDNNVKRAEVESLIREIMEGEKGKRMKERAMKWKESVAMATQNDGPSLVNFQKFVNEVLLSKKYCS</sequence>
<proteinExistence type="inferred from homology"/>
<dbReference type="PANTHER" id="PTHR11926">
    <property type="entry name" value="GLUCOSYL/GLUCURONOSYL TRANSFERASES"/>
    <property type="match status" value="1"/>
</dbReference>
<dbReference type="GO" id="GO:0080044">
    <property type="term" value="F:quercetin 7-O-glucosyltransferase activity"/>
    <property type="evidence" value="ECO:0007669"/>
    <property type="project" value="TreeGrafter"/>
</dbReference>
<dbReference type="PANTHER" id="PTHR11926:SF774">
    <property type="entry name" value="UDP-GLYCOSYLTRANSFERASE 85A1-RELATED"/>
    <property type="match status" value="1"/>
</dbReference>
<evidence type="ECO:0000256" key="1">
    <source>
        <dbReference type="ARBA" id="ARBA00009995"/>
    </source>
</evidence>
<organism evidence="2 3">
    <name type="scientific">Rhynchospora pubera</name>
    <dbReference type="NCBI Taxonomy" id="906938"/>
    <lineage>
        <taxon>Eukaryota</taxon>
        <taxon>Viridiplantae</taxon>
        <taxon>Streptophyta</taxon>
        <taxon>Embryophyta</taxon>
        <taxon>Tracheophyta</taxon>
        <taxon>Spermatophyta</taxon>
        <taxon>Magnoliopsida</taxon>
        <taxon>Liliopsida</taxon>
        <taxon>Poales</taxon>
        <taxon>Cyperaceae</taxon>
        <taxon>Cyperoideae</taxon>
        <taxon>Rhynchosporeae</taxon>
        <taxon>Rhynchospora</taxon>
    </lineage>
</organism>
<protein>
    <submittedName>
        <fullName evidence="2">Glycosyltransferase</fullName>
    </submittedName>
</protein>
<dbReference type="Proteomes" id="UP001140206">
    <property type="component" value="Chromosome 4"/>
</dbReference>
<comment type="similarity">
    <text evidence="1">Belongs to the UDP-glycosyltransferase family.</text>
</comment>
<dbReference type="EMBL" id="JAMFTS010000004">
    <property type="protein sequence ID" value="KAJ4762549.1"/>
    <property type="molecule type" value="Genomic_DNA"/>
</dbReference>
<reference evidence="2" key="1">
    <citation type="submission" date="2022-08" db="EMBL/GenBank/DDBJ databases">
        <authorList>
            <person name="Marques A."/>
        </authorList>
    </citation>
    <scope>NUCLEOTIDE SEQUENCE</scope>
    <source>
        <strain evidence="2">RhyPub2mFocal</strain>
        <tissue evidence="2">Leaves</tissue>
    </source>
</reference>
<dbReference type="Gene3D" id="3.40.50.2000">
    <property type="entry name" value="Glycogen Phosphorylase B"/>
    <property type="match status" value="1"/>
</dbReference>
<keyword evidence="3" id="KW-1185">Reference proteome</keyword>
<accession>A0AAV8D6N7</accession>
<evidence type="ECO:0000313" key="2">
    <source>
        <dbReference type="EMBL" id="KAJ4762549.1"/>
    </source>
</evidence>
<dbReference type="SUPFAM" id="SSF53756">
    <property type="entry name" value="UDP-Glycosyltransferase/glycogen phosphorylase"/>
    <property type="match status" value="1"/>
</dbReference>
<comment type="caution">
    <text evidence="2">The sequence shown here is derived from an EMBL/GenBank/DDBJ whole genome shotgun (WGS) entry which is preliminary data.</text>
</comment>
<evidence type="ECO:0000313" key="3">
    <source>
        <dbReference type="Proteomes" id="UP001140206"/>
    </source>
</evidence>